<sequence length="98" mass="11724">MWTPRVIILNSINRSIPFMRFGAFPMQICSTYGHQRGHHEWRFLIESNEAKDTYLHEILLFLLHHLKIVWPLRLDRKNAKKIILSNLTGRTIQEPFLD</sequence>
<comment type="caution">
    <text evidence="1">The sequence shown here is derived from an EMBL/GenBank/DDBJ whole genome shotgun (WGS) entry which is preliminary data.</text>
</comment>
<reference evidence="1" key="1">
    <citation type="submission" date="2019-10" db="EMBL/GenBank/DDBJ databases">
        <title>Conservation and host-specific expression of non-tandemly repeated heterogenous ribosome RNA gene in arbuscular mycorrhizal fungi.</title>
        <authorList>
            <person name="Maeda T."/>
            <person name="Kobayashi Y."/>
            <person name="Nakagawa T."/>
            <person name="Ezawa T."/>
            <person name="Yamaguchi K."/>
            <person name="Bino T."/>
            <person name="Nishimoto Y."/>
            <person name="Shigenobu S."/>
            <person name="Kawaguchi M."/>
        </authorList>
    </citation>
    <scope>NUCLEOTIDE SEQUENCE</scope>
    <source>
        <strain evidence="1">HR1</strain>
    </source>
</reference>
<accession>A0A8H3QNL8</accession>
<dbReference type="Proteomes" id="UP000615446">
    <property type="component" value="Unassembled WGS sequence"/>
</dbReference>
<evidence type="ECO:0000313" key="1">
    <source>
        <dbReference type="EMBL" id="GES85762.1"/>
    </source>
</evidence>
<gene>
    <name evidence="1" type="ORF">RCL2_001286500</name>
</gene>
<evidence type="ECO:0000313" key="2">
    <source>
        <dbReference type="Proteomes" id="UP000615446"/>
    </source>
</evidence>
<organism evidence="1 2">
    <name type="scientific">Rhizophagus clarus</name>
    <dbReference type="NCBI Taxonomy" id="94130"/>
    <lineage>
        <taxon>Eukaryota</taxon>
        <taxon>Fungi</taxon>
        <taxon>Fungi incertae sedis</taxon>
        <taxon>Mucoromycota</taxon>
        <taxon>Glomeromycotina</taxon>
        <taxon>Glomeromycetes</taxon>
        <taxon>Glomerales</taxon>
        <taxon>Glomeraceae</taxon>
        <taxon>Rhizophagus</taxon>
    </lineage>
</organism>
<dbReference type="AlphaFoldDB" id="A0A8H3QNL8"/>
<dbReference type="EMBL" id="BLAL01000156">
    <property type="protein sequence ID" value="GES85762.1"/>
    <property type="molecule type" value="Genomic_DNA"/>
</dbReference>
<name>A0A8H3QNL8_9GLOM</name>
<proteinExistence type="predicted"/>
<protein>
    <submittedName>
        <fullName evidence="1">Uncharacterized protein</fullName>
    </submittedName>
</protein>